<dbReference type="EMBL" id="JACCJC010000121">
    <property type="protein sequence ID" value="KAF6224533.1"/>
    <property type="molecule type" value="Genomic_DNA"/>
</dbReference>
<keyword evidence="2" id="KW-1133">Transmembrane helix</keyword>
<evidence type="ECO:0000256" key="1">
    <source>
        <dbReference type="SAM" id="MobiDB-lite"/>
    </source>
</evidence>
<dbReference type="OrthoDB" id="3540210at2759"/>
<keyword evidence="2" id="KW-0472">Membrane</keyword>
<keyword evidence="4" id="KW-1185">Reference proteome</keyword>
<comment type="caution">
    <text evidence="3">The sequence shown here is derived from an EMBL/GenBank/DDBJ whole genome shotgun (WGS) entry which is preliminary data.</text>
</comment>
<gene>
    <name evidence="3" type="ORF">HO173_013050</name>
</gene>
<feature type="transmembrane region" description="Helical" evidence="2">
    <location>
        <begin position="36"/>
        <end position="56"/>
    </location>
</feature>
<feature type="transmembrane region" description="Helical" evidence="2">
    <location>
        <begin position="112"/>
        <end position="132"/>
    </location>
</feature>
<evidence type="ECO:0000313" key="3">
    <source>
        <dbReference type="EMBL" id="KAF6224533.1"/>
    </source>
</evidence>
<keyword evidence="2" id="KW-0812">Transmembrane</keyword>
<feature type="transmembrane region" description="Helical" evidence="2">
    <location>
        <begin position="543"/>
        <end position="570"/>
    </location>
</feature>
<proteinExistence type="predicted"/>
<reference evidence="3 4" key="1">
    <citation type="journal article" date="2020" name="Genomics">
        <title>Complete, high-quality genomes from long-read metagenomic sequencing of two wolf lichen thalli reveals enigmatic genome architecture.</title>
        <authorList>
            <person name="McKenzie S.K."/>
            <person name="Walston R.F."/>
            <person name="Allen J.L."/>
        </authorList>
    </citation>
    <scope>NUCLEOTIDE SEQUENCE [LARGE SCALE GENOMIC DNA]</scope>
    <source>
        <strain evidence="3">WasteWater2</strain>
    </source>
</reference>
<sequence>MSQTAAPFVHTGPWINWSHGLVLGSTITLSERDGELLTAFLGIFVTGAGAACWKIMSFALHQHRSPRDPQDGIHHQQQAILQNTGSPFGASAELVSLVWYWRKHALRPLVRTLPLVALALLNFVLFGVAGVFSSEVTKAAGNETLIRSSDCGFLNFSGNAVSQHSAAFNDVDVNDTFAATTYSRACYGSSQSLLQCAQYPQQQLPWKVNQNATCPFAPDLCFYGASSAYEMDTGHIDSHQALGINAPKFERIQYRKVTTCSPIHTRGYVTEVNDTNPSDLAYGDTLQQFDYGSVLSISNYTYQYDTHNIVGSNSYQLTSLAYLAGAASNAWYPVDALNRTDADVSLFLLAPNSVRYEAPVTDPFYAATTPFNLSIDGGTTNYTYYTSDQWVNALACTDQHQYCNPTNKQCTPLTSLVLAHKSLFENKISLNQAQMVTALRLDLITQFLTTYFSVNSRGASALRASETVNNLDQIPLPNNQWMTEVSTWFSVSMAKLQQRVIEYATGPGYIPDGMTLSRPVEQQEKMCKNQIVRSSGGTISFSVLGVAIILILGAALIFTSLVLPTAIGLLRKWLKWKEYKGLQWTLDGKLQLQRLAYEEAGQGHWSGGASSVPLMRKGDLIGVPEGVDTTHPRLGRARRHSEGGNLATGTPEIESLMGDKGMRYKVEPEAMHHGY</sequence>
<evidence type="ECO:0000313" key="4">
    <source>
        <dbReference type="Proteomes" id="UP000578531"/>
    </source>
</evidence>
<name>A0A8H6CJ78_9LECA</name>
<dbReference type="RefSeq" id="XP_037158231.1">
    <property type="nucleotide sequence ID" value="XM_037314879.1"/>
</dbReference>
<accession>A0A8H6CJ78</accession>
<organism evidence="3 4">
    <name type="scientific">Letharia columbiana</name>
    <dbReference type="NCBI Taxonomy" id="112416"/>
    <lineage>
        <taxon>Eukaryota</taxon>
        <taxon>Fungi</taxon>
        <taxon>Dikarya</taxon>
        <taxon>Ascomycota</taxon>
        <taxon>Pezizomycotina</taxon>
        <taxon>Lecanoromycetes</taxon>
        <taxon>OSLEUM clade</taxon>
        <taxon>Lecanoromycetidae</taxon>
        <taxon>Lecanorales</taxon>
        <taxon>Lecanorineae</taxon>
        <taxon>Parmeliaceae</taxon>
        <taxon>Letharia</taxon>
    </lineage>
</organism>
<protein>
    <submittedName>
        <fullName evidence="3">Uncharacterized protein</fullName>
    </submittedName>
</protein>
<feature type="region of interest" description="Disordered" evidence="1">
    <location>
        <begin position="631"/>
        <end position="652"/>
    </location>
</feature>
<evidence type="ECO:0000256" key="2">
    <source>
        <dbReference type="SAM" id="Phobius"/>
    </source>
</evidence>
<dbReference type="Proteomes" id="UP000578531">
    <property type="component" value="Unassembled WGS sequence"/>
</dbReference>
<dbReference type="AlphaFoldDB" id="A0A8H6CJ78"/>
<dbReference type="GeneID" id="59294682"/>